<dbReference type="InParanoid" id="A0A3R7ETB0"/>
<evidence type="ECO:0000313" key="1">
    <source>
        <dbReference type="EMBL" id="KAG5451442.1"/>
    </source>
</evidence>
<gene>
    <name evidence="1" type="ORF">CSKR_107248</name>
</gene>
<organism evidence="1 2">
    <name type="scientific">Clonorchis sinensis</name>
    <name type="common">Chinese liver fluke</name>
    <dbReference type="NCBI Taxonomy" id="79923"/>
    <lineage>
        <taxon>Eukaryota</taxon>
        <taxon>Metazoa</taxon>
        <taxon>Spiralia</taxon>
        <taxon>Lophotrochozoa</taxon>
        <taxon>Platyhelminthes</taxon>
        <taxon>Trematoda</taxon>
        <taxon>Digenea</taxon>
        <taxon>Opisthorchiida</taxon>
        <taxon>Opisthorchiata</taxon>
        <taxon>Opisthorchiidae</taxon>
        <taxon>Clonorchis</taxon>
    </lineage>
</organism>
<dbReference type="AlphaFoldDB" id="A0A3R7ETB0"/>
<keyword evidence="2" id="KW-1185">Reference proteome</keyword>
<evidence type="ECO:0000313" key="2">
    <source>
        <dbReference type="Proteomes" id="UP000286415"/>
    </source>
</evidence>
<accession>A0A3R7ETB0</accession>
<name>A0A3R7ETB0_CLOSI</name>
<reference evidence="1 2" key="1">
    <citation type="journal article" date="2018" name="Biotechnol. Adv.">
        <title>Improved genomic resources and new bioinformatic workflow for the carcinogenic parasite Clonorchis sinensis: Biotechnological implications.</title>
        <authorList>
            <person name="Wang D."/>
            <person name="Korhonen P.K."/>
            <person name="Gasser R.B."/>
            <person name="Young N.D."/>
        </authorList>
    </citation>
    <scope>NUCLEOTIDE SEQUENCE [LARGE SCALE GENOMIC DNA]</scope>
    <source>
        <strain evidence="1">Cs-k2</strain>
    </source>
</reference>
<dbReference type="EMBL" id="NIRI02000042">
    <property type="protein sequence ID" value="KAG5451442.1"/>
    <property type="molecule type" value="Genomic_DNA"/>
</dbReference>
<comment type="caution">
    <text evidence="1">The sequence shown here is derived from an EMBL/GenBank/DDBJ whole genome shotgun (WGS) entry which is preliminary data.</text>
</comment>
<sequence length="62" mass="6970">MLNALQGALSASTVKTRISGTKCPSYWVWCEIQWQEFTHNAIPPHVSEIAECFHEGNHLPTC</sequence>
<proteinExistence type="predicted"/>
<protein>
    <submittedName>
        <fullName evidence="1">Uncharacterized protein</fullName>
    </submittedName>
</protein>
<reference evidence="1 2" key="2">
    <citation type="journal article" date="2021" name="Genomics">
        <title>High-quality reference genome for Clonorchis sinensis.</title>
        <authorList>
            <person name="Young N.D."/>
            <person name="Stroehlein A.J."/>
            <person name="Kinkar L."/>
            <person name="Wang T."/>
            <person name="Sohn W.M."/>
            <person name="Chang B.C.H."/>
            <person name="Kaur P."/>
            <person name="Weisz D."/>
            <person name="Dudchenko O."/>
            <person name="Aiden E.L."/>
            <person name="Korhonen P.K."/>
            <person name="Gasser R.B."/>
        </authorList>
    </citation>
    <scope>NUCLEOTIDE SEQUENCE [LARGE SCALE GENOMIC DNA]</scope>
    <source>
        <strain evidence="1">Cs-k2</strain>
    </source>
</reference>
<dbReference type="Proteomes" id="UP000286415">
    <property type="component" value="Unassembled WGS sequence"/>
</dbReference>